<dbReference type="EMBL" id="HBUE01155206">
    <property type="protein sequence ID" value="CAG6507345.1"/>
    <property type="molecule type" value="Transcribed_RNA"/>
</dbReference>
<sequence>MDAPAKRASLLRTLSLQGELTGGRLLGRDGLVRTIQANVGRCGLFVEDLGYAGGQSCGADVPDWFEFLSGVGTTTCTKMSVLIDGFSCVSVCHPRNTGRYSWLKTEGMTILIILAGTTGCCNVGTSHCKKKKSSSISTFSGHAMLRYKQIQDLSPSLGD</sequence>
<protein>
    <submittedName>
        <fullName evidence="1">(northern house mosquito) hypothetical protein</fullName>
    </submittedName>
</protein>
<organism evidence="1">
    <name type="scientific">Culex pipiens</name>
    <name type="common">House mosquito</name>
    <dbReference type="NCBI Taxonomy" id="7175"/>
    <lineage>
        <taxon>Eukaryota</taxon>
        <taxon>Metazoa</taxon>
        <taxon>Ecdysozoa</taxon>
        <taxon>Arthropoda</taxon>
        <taxon>Hexapoda</taxon>
        <taxon>Insecta</taxon>
        <taxon>Pterygota</taxon>
        <taxon>Neoptera</taxon>
        <taxon>Endopterygota</taxon>
        <taxon>Diptera</taxon>
        <taxon>Nematocera</taxon>
        <taxon>Culicoidea</taxon>
        <taxon>Culicidae</taxon>
        <taxon>Culicinae</taxon>
        <taxon>Culicini</taxon>
        <taxon>Culex</taxon>
        <taxon>Culex</taxon>
    </lineage>
</organism>
<accession>A0A8D8NBD4</accession>
<name>A0A8D8NBD4_CULPI</name>
<evidence type="ECO:0000313" key="1">
    <source>
        <dbReference type="EMBL" id="CAG6558683.1"/>
    </source>
</evidence>
<proteinExistence type="predicted"/>
<dbReference type="EMBL" id="HBUE01260275">
    <property type="protein sequence ID" value="CAG6558683.1"/>
    <property type="molecule type" value="Transcribed_RNA"/>
</dbReference>
<reference evidence="1" key="1">
    <citation type="submission" date="2021-05" db="EMBL/GenBank/DDBJ databases">
        <authorList>
            <person name="Alioto T."/>
            <person name="Alioto T."/>
            <person name="Gomez Garrido J."/>
        </authorList>
    </citation>
    <scope>NUCLEOTIDE SEQUENCE</scope>
</reference>
<dbReference type="AlphaFoldDB" id="A0A8D8NBD4"/>